<dbReference type="AlphaFoldDB" id="A0A812T7A5"/>
<evidence type="ECO:0000256" key="1">
    <source>
        <dbReference type="SAM" id="MobiDB-lite"/>
    </source>
</evidence>
<feature type="region of interest" description="Disordered" evidence="1">
    <location>
        <begin position="389"/>
        <end position="431"/>
    </location>
</feature>
<proteinExistence type="predicted"/>
<organism evidence="2 3">
    <name type="scientific">Symbiodinium natans</name>
    <dbReference type="NCBI Taxonomy" id="878477"/>
    <lineage>
        <taxon>Eukaryota</taxon>
        <taxon>Sar</taxon>
        <taxon>Alveolata</taxon>
        <taxon>Dinophyceae</taxon>
        <taxon>Suessiales</taxon>
        <taxon>Symbiodiniaceae</taxon>
        <taxon>Symbiodinium</taxon>
    </lineage>
</organism>
<accession>A0A812T7A5</accession>
<gene>
    <name evidence="2" type="ORF">SNAT2548_LOCUS28532</name>
</gene>
<dbReference type="Proteomes" id="UP000604046">
    <property type="component" value="Unassembled WGS sequence"/>
</dbReference>
<keyword evidence="3" id="KW-1185">Reference proteome</keyword>
<comment type="caution">
    <text evidence="2">The sequence shown here is derived from an EMBL/GenBank/DDBJ whole genome shotgun (WGS) entry which is preliminary data.</text>
</comment>
<reference evidence="2" key="1">
    <citation type="submission" date="2021-02" db="EMBL/GenBank/DDBJ databases">
        <authorList>
            <person name="Dougan E. K."/>
            <person name="Rhodes N."/>
            <person name="Thang M."/>
            <person name="Chan C."/>
        </authorList>
    </citation>
    <scope>NUCLEOTIDE SEQUENCE</scope>
</reference>
<protein>
    <recommendedName>
        <fullName evidence="4">C3H1-type domain-containing protein</fullName>
    </recommendedName>
</protein>
<dbReference type="EMBL" id="CAJNDS010002520">
    <property type="protein sequence ID" value="CAE7509498.1"/>
    <property type="molecule type" value="Genomic_DNA"/>
</dbReference>
<sequence length="533" mass="58873">MDMTLRGKAPNALVPPPHVPRFGKSHIEISIPQDPADAHAYPPEAVQVRNTFIHVASPGQGAEEEIVKNAVSCPASHVGWIQKLFTEEEVEACQAPKEKPVISLEETLIFDVPNTPQEEPTRATAYAARESGKQWLATQPPQQPVPPVHDAGLCPPRAPAPCEPSPCYGGEESYMPYRMYEEPWIPAPNPMAPMHDPQMCPPPHPVPCEPTPGFYHHAPPEQHQVPPMPIPCEHPHGFYHAPPEQHQAPPMPIPCEPPHGFYPPPMHDPHMCPHPHPVPCDPPTAFYHPVPEHAPPMPMPCEPRPGFYHPPPEEPRPMMPVPCEPRPGFYHPPPGPMMPVPCEPTPGFYHPPPLPAPCEPTPGFYHPHPEEPHRPMMQVPCETTPGFYHPHPEEPRNLTMPAPRDPGFYPPRPDEPRGPLATYPQEDPCRRDWRMPEAQPVRQEEPPANAKIGVEDLPPCPPSIQVPSAPAPGSAELPSIGSDGHKTGECRPCAFLYAKGCQNGAMCLFCHLCDKGEKKRRQKAKKASFQGGA</sequence>
<evidence type="ECO:0000313" key="2">
    <source>
        <dbReference type="EMBL" id="CAE7509498.1"/>
    </source>
</evidence>
<name>A0A812T7A5_9DINO</name>
<evidence type="ECO:0000313" key="3">
    <source>
        <dbReference type="Proteomes" id="UP000604046"/>
    </source>
</evidence>
<dbReference type="OrthoDB" id="434005at2759"/>
<evidence type="ECO:0008006" key="4">
    <source>
        <dbReference type="Google" id="ProtNLM"/>
    </source>
</evidence>